<keyword evidence="6" id="KW-0406">Ion transport</keyword>
<keyword evidence="3" id="KW-0813">Transport</keyword>
<dbReference type="PRINTS" id="PR00122">
    <property type="entry name" value="VACATPASE"/>
</dbReference>
<dbReference type="STRING" id="1237085.Ngar_c31930"/>
<dbReference type="HOGENOM" id="CLU_148047_3_2_2"/>
<dbReference type="GO" id="GO:0033179">
    <property type="term" value="C:proton-transporting V-type ATPase, V0 domain"/>
    <property type="evidence" value="ECO:0007669"/>
    <property type="project" value="InterPro"/>
</dbReference>
<evidence type="ECO:0000259" key="9">
    <source>
        <dbReference type="Pfam" id="PF00137"/>
    </source>
</evidence>
<dbReference type="KEGG" id="nga:Ngar_c31930"/>
<evidence type="ECO:0000256" key="5">
    <source>
        <dbReference type="ARBA" id="ARBA00022989"/>
    </source>
</evidence>
<sequence>MTTEAAFAQEGGEGAAATPDSFKFIAAGMAFGLAALGAGFGLGFVGAAGLAAISENPKMQSSVFIIVGMVESIAIYGIVMMFIILGQ</sequence>
<evidence type="ECO:0000313" key="11">
    <source>
        <dbReference type="Proteomes" id="UP000008037"/>
    </source>
</evidence>
<evidence type="ECO:0000256" key="4">
    <source>
        <dbReference type="ARBA" id="ARBA00022692"/>
    </source>
</evidence>
<evidence type="ECO:0000256" key="7">
    <source>
        <dbReference type="ARBA" id="ARBA00023136"/>
    </source>
</evidence>
<evidence type="ECO:0000313" key="10">
    <source>
        <dbReference type="EMBL" id="AFU60109.1"/>
    </source>
</evidence>
<reference evidence="10 11" key="1">
    <citation type="journal article" date="2012" name="Environ. Microbiol.">
        <title>The genome of the ammonia-oxidizing Candidatus Nitrososphaera gargensis: insights into metabolic versatility and environmental adaptations.</title>
        <authorList>
            <person name="Spang A."/>
            <person name="Poehlein A."/>
            <person name="Offre P."/>
            <person name="Zumbragel S."/>
            <person name="Haider S."/>
            <person name="Rychlik N."/>
            <person name="Nowka B."/>
            <person name="Schmeisser C."/>
            <person name="Lebedeva E.V."/>
            <person name="Rattei T."/>
            <person name="Bohm C."/>
            <person name="Schmid M."/>
            <person name="Galushko A."/>
            <person name="Hatzenpichler R."/>
            <person name="Weinmaier T."/>
            <person name="Daniel R."/>
            <person name="Schleper C."/>
            <person name="Spieck E."/>
            <person name="Streit W."/>
            <person name="Wagner M."/>
        </authorList>
    </citation>
    <scope>NUCLEOTIDE SEQUENCE [LARGE SCALE GENOMIC DNA]</scope>
    <source>
        <strain evidence="11">Ga9.2</strain>
    </source>
</reference>
<dbReference type="RefSeq" id="WP_015020642.1">
    <property type="nucleotide sequence ID" value="NC_018719.1"/>
</dbReference>
<evidence type="ECO:0000256" key="8">
    <source>
        <dbReference type="SAM" id="Phobius"/>
    </source>
</evidence>
<dbReference type="AlphaFoldDB" id="K0INX0"/>
<dbReference type="GO" id="GO:0046961">
    <property type="term" value="F:proton-transporting ATPase activity, rotational mechanism"/>
    <property type="evidence" value="ECO:0007669"/>
    <property type="project" value="InterPro"/>
</dbReference>
<gene>
    <name evidence="10" type="primary">atpK</name>
    <name evidence="10" type="ordered locus">Ngar_c31930</name>
</gene>
<keyword evidence="10" id="KW-0378">Hydrolase</keyword>
<comment type="subcellular location">
    <subcellularLocation>
        <location evidence="1">Membrane</location>
        <topology evidence="1">Multi-pass membrane protein</topology>
    </subcellularLocation>
</comment>
<protein>
    <submittedName>
        <fullName evidence="10">Archaeal A1A0-type ATP synthase, subunit K</fullName>
        <ecNumber evidence="10">3.6.3.14</ecNumber>
    </submittedName>
</protein>
<evidence type="ECO:0000256" key="1">
    <source>
        <dbReference type="ARBA" id="ARBA00004141"/>
    </source>
</evidence>
<dbReference type="InterPro" id="IPR035921">
    <property type="entry name" value="F/V-ATP_Csub_sf"/>
</dbReference>
<keyword evidence="5 8" id="KW-1133">Transmembrane helix</keyword>
<dbReference type="SUPFAM" id="SSF81333">
    <property type="entry name" value="F1F0 ATP synthase subunit C"/>
    <property type="match status" value="1"/>
</dbReference>
<dbReference type="InterPro" id="IPR002379">
    <property type="entry name" value="ATPase_proteolipid_c-like_dom"/>
</dbReference>
<dbReference type="InterPro" id="IPR038662">
    <property type="entry name" value="ATP_synth_F0_csu_sf"/>
</dbReference>
<evidence type="ECO:0000256" key="2">
    <source>
        <dbReference type="ARBA" id="ARBA00007296"/>
    </source>
</evidence>
<feature type="transmembrane region" description="Helical" evidence="8">
    <location>
        <begin position="63"/>
        <end position="85"/>
    </location>
</feature>
<evidence type="ECO:0000256" key="6">
    <source>
        <dbReference type="ARBA" id="ARBA00023065"/>
    </source>
</evidence>
<evidence type="ECO:0000256" key="3">
    <source>
        <dbReference type="ARBA" id="ARBA00022448"/>
    </source>
</evidence>
<organism evidence="10 11">
    <name type="scientific">Nitrososphaera gargensis (strain Ga9.2)</name>
    <dbReference type="NCBI Taxonomy" id="1237085"/>
    <lineage>
        <taxon>Archaea</taxon>
        <taxon>Nitrososphaerota</taxon>
        <taxon>Nitrososphaeria</taxon>
        <taxon>Nitrososphaerales</taxon>
        <taxon>Nitrososphaeraceae</taxon>
        <taxon>Nitrososphaera</taxon>
    </lineage>
</organism>
<name>K0INX0_NITGG</name>
<comment type="similarity">
    <text evidence="2">Belongs to the V-ATPase proteolipid subunit family.</text>
</comment>
<keyword evidence="11" id="KW-1185">Reference proteome</keyword>
<dbReference type="EMBL" id="CP002408">
    <property type="protein sequence ID" value="AFU60109.1"/>
    <property type="molecule type" value="Genomic_DNA"/>
</dbReference>
<dbReference type="PATRIC" id="fig|1237085.11.peg.3178"/>
<accession>K0INX0</accession>
<feature type="domain" description="V-ATPase proteolipid subunit C-like" evidence="9">
    <location>
        <begin position="25"/>
        <end position="84"/>
    </location>
</feature>
<dbReference type="Gene3D" id="1.20.20.10">
    <property type="entry name" value="F1F0 ATP synthase subunit C"/>
    <property type="match status" value="1"/>
</dbReference>
<dbReference type="GeneID" id="13797003"/>
<feature type="transmembrane region" description="Helical" evidence="8">
    <location>
        <begin position="24"/>
        <end position="51"/>
    </location>
</feature>
<proteinExistence type="inferred from homology"/>
<dbReference type="CDD" id="cd18120">
    <property type="entry name" value="ATP-synt_Vo_Ao_c"/>
    <property type="match status" value="1"/>
</dbReference>
<keyword evidence="7 8" id="KW-0472">Membrane</keyword>
<keyword evidence="4 8" id="KW-0812">Transmembrane</keyword>
<dbReference type="FunCoup" id="K0INX0">
    <property type="interactions" value="49"/>
</dbReference>
<dbReference type="InParanoid" id="K0INX0"/>
<dbReference type="Pfam" id="PF00137">
    <property type="entry name" value="ATP-synt_C"/>
    <property type="match status" value="1"/>
</dbReference>
<dbReference type="EC" id="3.6.3.14" evidence="10"/>
<dbReference type="GO" id="GO:0016787">
    <property type="term" value="F:hydrolase activity"/>
    <property type="evidence" value="ECO:0007669"/>
    <property type="project" value="UniProtKB-KW"/>
</dbReference>
<dbReference type="Proteomes" id="UP000008037">
    <property type="component" value="Chromosome"/>
</dbReference>
<dbReference type="InterPro" id="IPR000245">
    <property type="entry name" value="ATPase_proteolipid_csu"/>
</dbReference>